<dbReference type="RefSeq" id="WP_221023920.1">
    <property type="nucleotide sequence ID" value="NZ_JAIEZQ010000001.1"/>
</dbReference>
<keyword evidence="2" id="KW-1185">Reference proteome</keyword>
<accession>A0ABS7RGQ5</accession>
<dbReference type="Proteomes" id="UP000754710">
    <property type="component" value="Unassembled WGS sequence"/>
</dbReference>
<sequence>MNPMPNPSPILLLSHDELLVSHLSVNDRRIVEAAKAAAERGDDLATWCVNVLAAGTAAVTAAGAGTDLARVDAALDRVRTDVEAALHTALGRLDATVAKATDPTTGDVARAAQEAVNRLAAGVQRILTGSDALLPEASSRALRQVTDGALAEIHRLLDGDRKHLAQLIAGDRERAAVEMAQAITAQNSHLGEVVAQLREALAVKSVQDATAASGPRKGIVYEAQVHLLIQGLAEAAGDGGADAVGTAAGTDGSRKGDVVVDLRSLPNQPRMVVEAKNRPGKAALGSGQWAEELERSLAARSADVAVGVCPIDQMPGSRQVLVIDSRRVVVAWDPDSSDHLVTAVYLLMRMCAGYQRRDAAVSPAELEQHVQAVVAAIAPLDEIQRQAVACRRSAERIDTAAQALRTDLKARIDAMWSRIEEAA</sequence>
<organism evidence="1 2">
    <name type="scientific">Nocardioides jiangsuensis</name>
    <dbReference type="NCBI Taxonomy" id="2866161"/>
    <lineage>
        <taxon>Bacteria</taxon>
        <taxon>Bacillati</taxon>
        <taxon>Actinomycetota</taxon>
        <taxon>Actinomycetes</taxon>
        <taxon>Propionibacteriales</taxon>
        <taxon>Nocardioidaceae</taxon>
        <taxon>Nocardioides</taxon>
    </lineage>
</organism>
<name>A0ABS7RGQ5_9ACTN</name>
<comment type="caution">
    <text evidence="1">The sequence shown here is derived from an EMBL/GenBank/DDBJ whole genome shotgun (WGS) entry which is preliminary data.</text>
</comment>
<proteinExistence type="predicted"/>
<protein>
    <submittedName>
        <fullName evidence="1">Uncharacterized protein</fullName>
    </submittedName>
</protein>
<dbReference type="EMBL" id="JAIEZQ010000001">
    <property type="protein sequence ID" value="MBY9074218.1"/>
    <property type="molecule type" value="Genomic_DNA"/>
</dbReference>
<gene>
    <name evidence="1" type="ORF">K1X13_05215</name>
</gene>
<evidence type="ECO:0000313" key="1">
    <source>
        <dbReference type="EMBL" id="MBY9074218.1"/>
    </source>
</evidence>
<evidence type="ECO:0000313" key="2">
    <source>
        <dbReference type="Proteomes" id="UP000754710"/>
    </source>
</evidence>
<reference evidence="1 2" key="1">
    <citation type="submission" date="2021-08" db="EMBL/GenBank/DDBJ databases">
        <title>Nocardioides bacterium WL0053 sp. nov., isolated from the sediment.</title>
        <authorList>
            <person name="Wang L."/>
            <person name="Zhang D."/>
            <person name="Zhang A."/>
        </authorList>
    </citation>
    <scope>NUCLEOTIDE SEQUENCE [LARGE SCALE GENOMIC DNA]</scope>
    <source>
        <strain evidence="1 2">WL0053</strain>
    </source>
</reference>